<evidence type="ECO:0000256" key="1">
    <source>
        <dbReference type="SAM" id="Phobius"/>
    </source>
</evidence>
<keyword evidence="1" id="KW-0812">Transmembrane</keyword>
<dbReference type="AlphaFoldDB" id="A0A811SC62"/>
<feature type="chain" id="PRO_5032730735" evidence="2">
    <location>
        <begin position="16"/>
        <end position="100"/>
    </location>
</feature>
<keyword evidence="1" id="KW-1133">Transmembrane helix</keyword>
<gene>
    <name evidence="3" type="ORF">NCGR_LOCUS64365</name>
</gene>
<reference evidence="3" key="1">
    <citation type="submission" date="2020-10" db="EMBL/GenBank/DDBJ databases">
        <authorList>
            <person name="Han B."/>
            <person name="Lu T."/>
            <person name="Zhao Q."/>
            <person name="Huang X."/>
            <person name="Zhao Y."/>
        </authorList>
    </citation>
    <scope>NUCLEOTIDE SEQUENCE</scope>
</reference>
<proteinExistence type="predicted"/>
<feature type="transmembrane region" description="Helical" evidence="1">
    <location>
        <begin position="25"/>
        <end position="41"/>
    </location>
</feature>
<keyword evidence="2" id="KW-0732">Signal</keyword>
<keyword evidence="4" id="KW-1185">Reference proteome</keyword>
<sequence>MLLLLVFAASRLAHGRRLADVAFPDLNFIVLVLSVLWSHLSPPGSAARRWARFAIWVASSSITLGIPWSLVMVGPPTFEAGIWGIAALSVLGLLYVLIFH</sequence>
<dbReference type="EMBL" id="CAJGYO010000019">
    <property type="protein sequence ID" value="CAD6340267.1"/>
    <property type="molecule type" value="Genomic_DNA"/>
</dbReference>
<feature type="transmembrane region" description="Helical" evidence="1">
    <location>
        <begin position="80"/>
        <end position="99"/>
    </location>
</feature>
<feature type="signal peptide" evidence="2">
    <location>
        <begin position="1"/>
        <end position="15"/>
    </location>
</feature>
<organism evidence="3 4">
    <name type="scientific">Miscanthus lutarioriparius</name>
    <dbReference type="NCBI Taxonomy" id="422564"/>
    <lineage>
        <taxon>Eukaryota</taxon>
        <taxon>Viridiplantae</taxon>
        <taxon>Streptophyta</taxon>
        <taxon>Embryophyta</taxon>
        <taxon>Tracheophyta</taxon>
        <taxon>Spermatophyta</taxon>
        <taxon>Magnoliopsida</taxon>
        <taxon>Liliopsida</taxon>
        <taxon>Poales</taxon>
        <taxon>Poaceae</taxon>
        <taxon>PACMAD clade</taxon>
        <taxon>Panicoideae</taxon>
        <taxon>Andropogonodae</taxon>
        <taxon>Andropogoneae</taxon>
        <taxon>Saccharinae</taxon>
        <taxon>Miscanthus</taxon>
    </lineage>
</organism>
<comment type="caution">
    <text evidence="3">The sequence shown here is derived from an EMBL/GenBank/DDBJ whole genome shotgun (WGS) entry which is preliminary data.</text>
</comment>
<keyword evidence="1" id="KW-0472">Membrane</keyword>
<protein>
    <submittedName>
        <fullName evidence="3">Uncharacterized protein</fullName>
    </submittedName>
</protein>
<dbReference type="Proteomes" id="UP000604825">
    <property type="component" value="Unassembled WGS sequence"/>
</dbReference>
<feature type="transmembrane region" description="Helical" evidence="1">
    <location>
        <begin position="53"/>
        <end position="74"/>
    </location>
</feature>
<name>A0A811SC62_9POAL</name>
<accession>A0A811SC62</accession>
<evidence type="ECO:0000256" key="2">
    <source>
        <dbReference type="SAM" id="SignalP"/>
    </source>
</evidence>
<evidence type="ECO:0000313" key="3">
    <source>
        <dbReference type="EMBL" id="CAD6340267.1"/>
    </source>
</evidence>
<evidence type="ECO:0000313" key="4">
    <source>
        <dbReference type="Proteomes" id="UP000604825"/>
    </source>
</evidence>
<dbReference type="OrthoDB" id="10510070at2759"/>